<feature type="domain" description="DUF4986" evidence="3">
    <location>
        <begin position="607"/>
        <end position="649"/>
    </location>
</feature>
<sequence length="652" mass="73265">MTQFSITLTFRWLMALGAICQSFMVQAQYPGQASDKLKVAVTVPIKAYSFNLQDVRVTKGPFKENMEREGKWLLSLPVDRLMHSFRVNAGMNTPKPGSPTKMPKPLGGWEGLDMELRGHSIGHILSGLALQHASTGNEVFKKKGDSLVTALAEVQSVLNQDGYLSAYPQQYIDRNIAATSVWAPWYTLHKLFAGLTDQYTYAGNQQALAIESKMASWANKKLSPLSAEQLQKMLRNEFGGMNDAFFNLYALTGNPDHLKLAQLFYHKAALEPLEAGKDNLNKAHANTFIPKLVGEARDYELTGNEKAKTAATFFWNTVVQHHTYAHGGNSDKEHFFEPDKISEHLTGNTSETCNTYNMLKLTRHLFTWSAEEKYAEYYERALYNHILGQQDPESGMVCYFTPMKPGAYRLYSTPDQSFWCCVGSGFESQSKFGEAIYYHNDTGVFVNLFIPSELTWKEKGVSIVQDTNFPEEATTRLTIQTKAPIHMPLYLRYPAWATAGVTLNVNGKAVTVKQQPGSYITVDRVWRAGDQVELTYPMTLRLVQTNDNPNVAAVAYGPIVLAGEAGKENMKGTAPFHDPADPYQYYGYDYTIPETVSHTIDTEGKPVTSWLKPVVGKPLTFQTATATANKPIELEPYYKVHQQRYVVYWDLK</sequence>
<organism evidence="5 6">
    <name type="scientific">Spirosoma foliorum</name>
    <dbReference type="NCBI Taxonomy" id="2710596"/>
    <lineage>
        <taxon>Bacteria</taxon>
        <taxon>Pseudomonadati</taxon>
        <taxon>Bacteroidota</taxon>
        <taxon>Cytophagia</taxon>
        <taxon>Cytophagales</taxon>
        <taxon>Cytophagaceae</taxon>
        <taxon>Spirosoma</taxon>
    </lineage>
</organism>
<dbReference type="PANTHER" id="PTHR31151:SF0">
    <property type="entry name" value="PROLINE-TRNA LIGASE (DUF1680)"/>
    <property type="match status" value="1"/>
</dbReference>
<dbReference type="EMBL" id="CP059732">
    <property type="protein sequence ID" value="QMW04694.1"/>
    <property type="molecule type" value="Genomic_DNA"/>
</dbReference>
<dbReference type="Pfam" id="PF16375">
    <property type="entry name" value="DUF4986"/>
    <property type="match status" value="1"/>
</dbReference>
<keyword evidence="5" id="KW-0378">Hydrolase</keyword>
<dbReference type="GO" id="GO:0005975">
    <property type="term" value="P:carbohydrate metabolic process"/>
    <property type="evidence" value="ECO:0007669"/>
    <property type="project" value="InterPro"/>
</dbReference>
<protein>
    <submittedName>
        <fullName evidence="5">Glycoside hydrolase family 127 protein</fullName>
    </submittedName>
</protein>
<accession>A0A7G5H0Q2</accession>
<evidence type="ECO:0000313" key="5">
    <source>
        <dbReference type="EMBL" id="QMW04694.1"/>
    </source>
</evidence>
<dbReference type="SUPFAM" id="SSF48208">
    <property type="entry name" value="Six-hairpin glycosidases"/>
    <property type="match status" value="1"/>
</dbReference>
<name>A0A7G5H0Q2_9BACT</name>
<dbReference type="InterPro" id="IPR032275">
    <property type="entry name" value="DUF4986"/>
</dbReference>
<evidence type="ECO:0000313" key="6">
    <source>
        <dbReference type="Proteomes" id="UP000515369"/>
    </source>
</evidence>
<reference evidence="5 6" key="1">
    <citation type="submission" date="2020-07" db="EMBL/GenBank/DDBJ databases">
        <title>Spirosoma foliorum sp. nov., isolated from the leaves on the Nejang mountain Korea, Republic of.</title>
        <authorList>
            <person name="Ho H."/>
            <person name="Lee Y.-J."/>
            <person name="Nurcahyanto D.-A."/>
            <person name="Kim S.-G."/>
        </authorList>
    </citation>
    <scope>NUCLEOTIDE SEQUENCE [LARGE SCALE GENOMIC DNA]</scope>
    <source>
        <strain evidence="5 6">PL0136</strain>
    </source>
</reference>
<dbReference type="InterPro" id="IPR049046">
    <property type="entry name" value="Beta-AFase-like_GH127_middle"/>
</dbReference>
<dbReference type="Pfam" id="PF20736">
    <property type="entry name" value="Glyco_hydro127M"/>
    <property type="match status" value="1"/>
</dbReference>
<feature type="chain" id="PRO_5028962004" evidence="1">
    <location>
        <begin position="28"/>
        <end position="652"/>
    </location>
</feature>
<dbReference type="InterPro" id="IPR008928">
    <property type="entry name" value="6-hairpin_glycosidase_sf"/>
</dbReference>
<keyword evidence="6" id="KW-1185">Reference proteome</keyword>
<gene>
    <name evidence="5" type="ORF">H3H32_07120</name>
</gene>
<dbReference type="AlphaFoldDB" id="A0A7G5H0Q2"/>
<dbReference type="PANTHER" id="PTHR31151">
    <property type="entry name" value="PROLINE-TRNA LIGASE (DUF1680)"/>
    <property type="match status" value="1"/>
</dbReference>
<dbReference type="KEGG" id="sfol:H3H32_07120"/>
<evidence type="ECO:0000256" key="1">
    <source>
        <dbReference type="SAM" id="SignalP"/>
    </source>
</evidence>
<dbReference type="InterPro" id="IPR012878">
    <property type="entry name" value="Beta-AFase-like_GH127_cat"/>
</dbReference>
<dbReference type="RefSeq" id="WP_182462047.1">
    <property type="nucleotide sequence ID" value="NZ_CP059732.1"/>
</dbReference>
<keyword evidence="1" id="KW-0732">Signal</keyword>
<evidence type="ECO:0000259" key="3">
    <source>
        <dbReference type="Pfam" id="PF16375"/>
    </source>
</evidence>
<proteinExistence type="predicted"/>
<feature type="signal peptide" evidence="1">
    <location>
        <begin position="1"/>
        <end position="27"/>
    </location>
</feature>
<dbReference type="Pfam" id="PF07944">
    <property type="entry name" value="Beta-AFase-like_GH127_cat"/>
    <property type="match status" value="1"/>
</dbReference>
<dbReference type="Proteomes" id="UP000515369">
    <property type="component" value="Chromosome"/>
</dbReference>
<dbReference type="GO" id="GO:0016787">
    <property type="term" value="F:hydrolase activity"/>
    <property type="evidence" value="ECO:0007669"/>
    <property type="project" value="UniProtKB-KW"/>
</dbReference>
<feature type="domain" description="Non-reducing end beta-L-arabinofuranosidase-like GH127 catalytic" evidence="2">
    <location>
        <begin position="54"/>
        <end position="434"/>
    </location>
</feature>
<evidence type="ECO:0000259" key="4">
    <source>
        <dbReference type="Pfam" id="PF20736"/>
    </source>
</evidence>
<feature type="domain" description="Non-reducing end beta-L-arabinofuranosidase-like GH127 middle" evidence="4">
    <location>
        <begin position="444"/>
        <end position="538"/>
    </location>
</feature>
<evidence type="ECO:0000259" key="2">
    <source>
        <dbReference type="Pfam" id="PF07944"/>
    </source>
</evidence>